<gene>
    <name evidence="7" type="ORF">D910_02989</name>
</gene>
<dbReference type="EC" id="1.2.1.84" evidence="4"/>
<dbReference type="EMBL" id="KB631718">
    <property type="protein sequence ID" value="ERL85570.1"/>
    <property type="molecule type" value="Genomic_DNA"/>
</dbReference>
<organism evidence="7 8">
    <name type="scientific">Dendroctonus ponderosae</name>
    <name type="common">Mountain pine beetle</name>
    <dbReference type="NCBI Taxonomy" id="77166"/>
    <lineage>
        <taxon>Eukaryota</taxon>
        <taxon>Metazoa</taxon>
        <taxon>Ecdysozoa</taxon>
        <taxon>Arthropoda</taxon>
        <taxon>Hexapoda</taxon>
        <taxon>Insecta</taxon>
        <taxon>Pterygota</taxon>
        <taxon>Neoptera</taxon>
        <taxon>Endopterygota</taxon>
        <taxon>Coleoptera</taxon>
        <taxon>Polyphaga</taxon>
        <taxon>Cucujiformia</taxon>
        <taxon>Curculionidae</taxon>
        <taxon>Scolytinae</taxon>
        <taxon>Dendroctonus</taxon>
    </lineage>
</organism>
<evidence type="ECO:0000259" key="5">
    <source>
        <dbReference type="Pfam" id="PF03015"/>
    </source>
</evidence>
<feature type="domain" description="Thioester reductase (TE)" evidence="6">
    <location>
        <begin position="346"/>
        <end position="439"/>
    </location>
</feature>
<feature type="transmembrane region" description="Helical" evidence="4">
    <location>
        <begin position="429"/>
        <end position="448"/>
    </location>
</feature>
<keyword evidence="4" id="KW-0521">NADP</keyword>
<evidence type="ECO:0000256" key="2">
    <source>
        <dbReference type="ARBA" id="ARBA00022516"/>
    </source>
</evidence>
<keyword evidence="2 4" id="KW-0444">Lipid biosynthesis</keyword>
<dbReference type="Proteomes" id="UP000030742">
    <property type="component" value="Unassembled WGS sequence"/>
</dbReference>
<dbReference type="PANTHER" id="PTHR11011:SF61">
    <property type="entry name" value="FATTY ACYL-COA REDUCTASE"/>
    <property type="match status" value="1"/>
</dbReference>
<dbReference type="GO" id="GO:0035336">
    <property type="term" value="P:long-chain fatty-acyl-CoA metabolic process"/>
    <property type="evidence" value="ECO:0007669"/>
    <property type="project" value="TreeGrafter"/>
</dbReference>
<sequence length="647" mass="73612">MAATSAGEVGGRRLPAFSLRSILTVLLTLYDKVKKLKGAEIINKVDAVEGDVMLPNLGISEKDRIMLANEVQLILHCAATIRFDETLKKAVLLNARGTKFMLELAKECKQLQCFVHVSTAYCHLSERILYERPYAPPADPHKVIQTAEWLSDDVMETITPKPIYFQEEEVRHLRQVAPPKTMCDENKLVEFLAERQITNPESIVGIAIADFEGTCSATTTTVRRIEEYLKNCTATEGLYLNLINGLRTFDSKLCKNNDFYKKYDKFDKCYTDLNKDYEVCNGMPDWNESSPEKACKSYKKIVDCFYIRTAKVCGLRAASTLKELMVEVIDCTLPIKCAVGSNPKVKDAIILQDIPNTYAFTKALGEALVVEQHGKLPVMILRPSVVIPIWKEPIPGWTDNINGPTGLLIGAGKGVLRTMYCKQDAYADYMPVDIVVNATLASVWFYIYDERKKWIFNLTSSALYKITMEEIINIGRKVINTKIPLNGVAWYPGGSMKRSKIVHYICFFLFHIIPAVLVDALLLVIGYKPVLCRVQNRIWKGFEVFEYYANNQWDFDNQESLSLRDALLNPRERENYKCDGDGIDYFEYFSTCVHAARLYILKETDDTLPAARRHIMWIVDKVCKGLFLFAVMYYLYQKVLSPLLAAI</sequence>
<evidence type="ECO:0000313" key="7">
    <source>
        <dbReference type="EMBL" id="ERL85570.1"/>
    </source>
</evidence>
<accession>U4U6I7</accession>
<comment type="similarity">
    <text evidence="1 4">Belongs to the fatty acyl-CoA reductase family.</text>
</comment>
<evidence type="ECO:0000256" key="4">
    <source>
        <dbReference type="RuleBase" id="RU363097"/>
    </source>
</evidence>
<dbReference type="Pfam" id="PF03015">
    <property type="entry name" value="Sterile"/>
    <property type="match status" value="1"/>
</dbReference>
<feature type="domain" description="Thioester reductase (TE)" evidence="6">
    <location>
        <begin position="33"/>
        <end position="146"/>
    </location>
</feature>
<dbReference type="GO" id="GO:0102965">
    <property type="term" value="F:alcohol-forming long-chain fatty acyl-CoA reductase activity"/>
    <property type="evidence" value="ECO:0007669"/>
    <property type="project" value="UniProtKB-EC"/>
</dbReference>
<feature type="domain" description="Fatty acyl-CoA reductase C-terminal" evidence="5">
    <location>
        <begin position="510"/>
        <end position="603"/>
    </location>
</feature>
<name>U4U6I7_DENPD</name>
<dbReference type="OrthoDB" id="429813at2759"/>
<keyword evidence="4" id="KW-0812">Transmembrane</keyword>
<dbReference type="SUPFAM" id="SSF51735">
    <property type="entry name" value="NAD(P)-binding Rossmann-fold domains"/>
    <property type="match status" value="1"/>
</dbReference>
<dbReference type="InterPro" id="IPR013120">
    <property type="entry name" value="FAR_NAD-bd"/>
</dbReference>
<dbReference type="AlphaFoldDB" id="U4U6I7"/>
<reference evidence="7 8" key="1">
    <citation type="journal article" date="2013" name="Genome Biol.">
        <title>Draft genome of the mountain pine beetle, Dendroctonus ponderosae Hopkins, a major forest pest.</title>
        <authorList>
            <person name="Keeling C.I."/>
            <person name="Yuen M.M."/>
            <person name="Liao N.Y."/>
            <person name="Docking T.R."/>
            <person name="Chan S.K."/>
            <person name="Taylor G.A."/>
            <person name="Palmquist D.L."/>
            <person name="Jackman S.D."/>
            <person name="Nguyen A."/>
            <person name="Li M."/>
            <person name="Henderson H."/>
            <person name="Janes J.K."/>
            <person name="Zhao Y."/>
            <person name="Pandoh P."/>
            <person name="Moore R."/>
            <person name="Sperling F.A."/>
            <person name="Huber D.P."/>
            <person name="Birol I."/>
            <person name="Jones S.J."/>
            <person name="Bohlmann J."/>
        </authorList>
    </citation>
    <scope>NUCLEOTIDE SEQUENCE</scope>
</reference>
<keyword evidence="4" id="KW-0472">Membrane</keyword>
<dbReference type="InterPro" id="IPR033640">
    <property type="entry name" value="FAR_C"/>
</dbReference>
<proteinExistence type="inferred from homology"/>
<dbReference type="InterPro" id="IPR026055">
    <property type="entry name" value="FAR"/>
</dbReference>
<comment type="catalytic activity">
    <reaction evidence="4">
        <text>a long-chain fatty acyl-CoA + 2 NADPH + 2 H(+) = a long-chain primary fatty alcohol + 2 NADP(+) + CoA</text>
        <dbReference type="Rhea" id="RHEA:52716"/>
        <dbReference type="ChEBI" id="CHEBI:15378"/>
        <dbReference type="ChEBI" id="CHEBI:57287"/>
        <dbReference type="ChEBI" id="CHEBI:57783"/>
        <dbReference type="ChEBI" id="CHEBI:58349"/>
        <dbReference type="ChEBI" id="CHEBI:77396"/>
        <dbReference type="ChEBI" id="CHEBI:83139"/>
        <dbReference type="EC" id="1.2.1.84"/>
    </reaction>
</comment>
<evidence type="ECO:0000256" key="1">
    <source>
        <dbReference type="ARBA" id="ARBA00005928"/>
    </source>
</evidence>
<protein>
    <recommendedName>
        <fullName evidence="4">Fatty acyl-CoA reductase</fullName>
        <ecNumber evidence="4">1.2.1.84</ecNumber>
    </recommendedName>
</protein>
<evidence type="ECO:0000313" key="8">
    <source>
        <dbReference type="Proteomes" id="UP000030742"/>
    </source>
</evidence>
<dbReference type="GO" id="GO:0080019">
    <property type="term" value="F:alcohol-forming very long-chain fatty acyl-CoA reductase activity"/>
    <property type="evidence" value="ECO:0007669"/>
    <property type="project" value="InterPro"/>
</dbReference>
<keyword evidence="3 4" id="KW-0443">Lipid metabolism</keyword>
<dbReference type="InterPro" id="IPR036291">
    <property type="entry name" value="NAD(P)-bd_dom_sf"/>
</dbReference>
<dbReference type="CDD" id="cd09071">
    <property type="entry name" value="FAR_C"/>
    <property type="match status" value="1"/>
</dbReference>
<keyword evidence="4" id="KW-1133">Transmembrane helix</keyword>
<dbReference type="Gene3D" id="3.40.50.720">
    <property type="entry name" value="NAD(P)-binding Rossmann-like Domain"/>
    <property type="match status" value="2"/>
</dbReference>
<dbReference type="Pfam" id="PF07993">
    <property type="entry name" value="NAD_binding_4"/>
    <property type="match status" value="2"/>
</dbReference>
<comment type="function">
    <text evidence="4">Catalyzes the reduction of fatty acyl-CoA to fatty alcohols.</text>
</comment>
<dbReference type="PANTHER" id="PTHR11011">
    <property type="entry name" value="MALE STERILITY PROTEIN 2-RELATED"/>
    <property type="match status" value="1"/>
</dbReference>
<keyword evidence="4" id="KW-0560">Oxidoreductase</keyword>
<feature type="transmembrane region" description="Helical" evidence="4">
    <location>
        <begin position="501"/>
        <end position="527"/>
    </location>
</feature>
<evidence type="ECO:0000256" key="3">
    <source>
        <dbReference type="ARBA" id="ARBA00023098"/>
    </source>
</evidence>
<dbReference type="GO" id="GO:0005777">
    <property type="term" value="C:peroxisome"/>
    <property type="evidence" value="ECO:0007669"/>
    <property type="project" value="TreeGrafter"/>
</dbReference>
<evidence type="ECO:0000259" key="6">
    <source>
        <dbReference type="Pfam" id="PF07993"/>
    </source>
</evidence>